<dbReference type="GO" id="GO:0005524">
    <property type="term" value="F:ATP binding"/>
    <property type="evidence" value="ECO:0007669"/>
    <property type="project" value="UniProtKB-KW"/>
</dbReference>
<dbReference type="SUPFAM" id="SSF140482">
    <property type="entry name" value="MAST3 pre-PK domain-like"/>
    <property type="match status" value="1"/>
</dbReference>
<gene>
    <name evidence="19" type="ORF">CHIRRI_LOCUS2722</name>
</gene>
<dbReference type="InterPro" id="IPR037711">
    <property type="entry name" value="MAST"/>
</dbReference>
<dbReference type="SUPFAM" id="SSF50156">
    <property type="entry name" value="PDZ domain-like"/>
    <property type="match status" value="1"/>
</dbReference>
<feature type="region of interest" description="Disordered" evidence="15">
    <location>
        <begin position="1458"/>
        <end position="1527"/>
    </location>
</feature>
<reference evidence="19" key="1">
    <citation type="submission" date="2022-01" db="EMBL/GenBank/DDBJ databases">
        <authorList>
            <person name="King R."/>
        </authorList>
    </citation>
    <scope>NUCLEOTIDE SEQUENCE</scope>
</reference>
<sequence length="1527" mass="170923">MSDKSSKFPSKKHPGNLDKKSSSSEKQDVPEINTGTIQKRKSNFKAIKPNSLKNSSEIEETSNLIKFKNSHLGKSAPCVSHSGKSTKDYSMVALRRVNHHQTSQIRSPAVHRVSTSCLSPRSQSPISQSPIESPRMNSPSTNHHFQFMPFKRLSQNKVIDNSRRWSIVSLPSSSGYASTTPCSSNISSQCSSSERLHQLPHAPTNDELRVLNNRFSGSEHICRPHPTIQKQQSHPLTQNLSSSAIHQPLRKCLHASQNSSFQKNYSPPPISVQSHANISSSHNNPHHNNTNNSNNNNNNNSNASEEATPQVERQRPSFFRPRSRSLSSPSRSPVSDSDPSTMNKLFKERFPRAREAMEAKLKDFINEYKTTATSNRNRDSQPIVRFVTNQIVEIARDCLHKSHSKQVLTSRYFGEMSDSLQRLLLETNEKSPEASAEIAKIIKKLILIISRPARLLECLEFDPEEFYKLLEATEDQMKGHVTADLPIYVITKLGINNRDPLAEITQDRRHQQSSDKSDEIRGEKSDKSINVSDISTEKSDISIRDLPYDEKQQNVSIISISSSDNSSYLTSTPIKKPANSTQDRNESIDKQLGPNENDYEIIKLISNGAYGSVYLVKHKQTRQRFALKKVNKNNLMLRNQVEQVFVERDILSFTDNPFVVTMYASFETRKHLCLVMEYVEGGDCASLLKNTGPLPSDMAKLYFAEMVLAVEYLHSYGIVHRDLKPDNLLITALGHIKLTDFGLSKMGLMSMTTHLYEGCVDNSETRQFSDKQIFGTPDYIAPEVILRQGYGKTIDYWSMGIILYEFLIGCVPFLGECAEDLFSYVVSDASIEWPSDEDWHIDVEAKNLITGLLIQDPQERLGSQGPQEVKEHPYLNGIEWNSLLRYKAEFIPQLENEEDTSYFDSRLERYSHHEFDDSDTDDSPVLSSSFASYSPQYRKHCYNNRNNNYGSDESNSSLNDSGKLALDIRNLNINPSKIKMPSTPVDSPFDEISDCMNSPDRAQAPSLFLRHQQIKNVYATADVLEQQQNQRIHKPFKMLNVIGTPDSDHSSDHDISPKIQRRRKNLIALHAEEKLNLPKLSISVDHDIQPSHSQLFPSTSTSGQLHSLSYQGSHGLTEKRVMKSASAVDLSLKISPHCVDKIVDNLRKDRTKLKLETNLFKPIENESNLECDNHSKPLNNNGGSSASSREVSPSRDGPTITNLKPPIILRRGPNGFGFVIQTIRVYFGDSDFYTMHHLVMSVNEMSPAFEAGLRPGDLITHINGESVQGLFHTQVLQLLLSSHEHVTIRATPLKNTSIQIGGRKRDPGQGKLARKVNARPKKQKGSSDKKRRISLFRRISTKIANAEIQQMTSSGALSPITPSRSFQSFSKDVRPSPRLSLSPLDPFHQQVNISPQVSSQSSSPSSSVPNTPTSNLNTTAPIYHQRPSSLHGLKHKLHTISGKSPSSSRRKSVCHIPLSPLARTPSPSSSGAPNSPTRSPSPLAFCLGHHIGASNLTQSYTPSGPSNSKAGNSKIQKTNSFKSMEKP</sequence>
<dbReference type="FunFam" id="3.30.200.20:FF:000012">
    <property type="entry name" value="microtubule-associated serine/threonine-protein kinase 2 isoform X1"/>
    <property type="match status" value="1"/>
</dbReference>
<feature type="region of interest" description="Disordered" evidence="15">
    <location>
        <begin position="563"/>
        <end position="592"/>
    </location>
</feature>
<dbReference type="Gene3D" id="2.30.42.10">
    <property type="match status" value="1"/>
</dbReference>
<feature type="compositionally biased region" description="Polar residues" evidence="15">
    <location>
        <begin position="1494"/>
        <end position="1527"/>
    </location>
</feature>
<dbReference type="InterPro" id="IPR041489">
    <property type="entry name" value="PDZ_6"/>
</dbReference>
<dbReference type="InterPro" id="IPR008271">
    <property type="entry name" value="Ser/Thr_kinase_AS"/>
</dbReference>
<keyword evidence="5" id="KW-0963">Cytoplasm</keyword>
<dbReference type="PANTHER" id="PTHR24356:SF414">
    <property type="entry name" value="NON-SPECIFIC SERINE_THREONINE PROTEIN KINASE"/>
    <property type="match status" value="1"/>
</dbReference>
<evidence type="ECO:0000313" key="19">
    <source>
        <dbReference type="EMBL" id="CAG9799764.1"/>
    </source>
</evidence>
<dbReference type="GO" id="GO:0035556">
    <property type="term" value="P:intracellular signal transduction"/>
    <property type="evidence" value="ECO:0007669"/>
    <property type="project" value="TreeGrafter"/>
</dbReference>
<keyword evidence="8" id="KW-0808">Transferase</keyword>
<dbReference type="InterPro" id="IPR000961">
    <property type="entry name" value="AGC-kinase_C"/>
</dbReference>
<comment type="catalytic activity">
    <reaction evidence="13">
        <text>L-threonyl-[protein] + ATP = O-phospho-L-threonyl-[protein] + ADP + H(+)</text>
        <dbReference type="Rhea" id="RHEA:46608"/>
        <dbReference type="Rhea" id="RHEA-COMP:11060"/>
        <dbReference type="Rhea" id="RHEA-COMP:11605"/>
        <dbReference type="ChEBI" id="CHEBI:15378"/>
        <dbReference type="ChEBI" id="CHEBI:30013"/>
        <dbReference type="ChEBI" id="CHEBI:30616"/>
        <dbReference type="ChEBI" id="CHEBI:61977"/>
        <dbReference type="ChEBI" id="CHEBI:456216"/>
        <dbReference type="EC" id="2.7.11.1"/>
    </reaction>
</comment>
<evidence type="ECO:0000259" key="17">
    <source>
        <dbReference type="PROSITE" id="PS50106"/>
    </source>
</evidence>
<keyword evidence="10" id="KW-0418">Kinase</keyword>
<dbReference type="SMART" id="SM00228">
    <property type="entry name" value="PDZ"/>
    <property type="match status" value="1"/>
</dbReference>
<evidence type="ECO:0000256" key="8">
    <source>
        <dbReference type="ARBA" id="ARBA00022679"/>
    </source>
</evidence>
<dbReference type="GO" id="GO:0005737">
    <property type="term" value="C:cytoplasm"/>
    <property type="evidence" value="ECO:0007669"/>
    <property type="project" value="UniProtKB-SubCell"/>
</dbReference>
<evidence type="ECO:0000256" key="15">
    <source>
        <dbReference type="SAM" id="MobiDB-lite"/>
    </source>
</evidence>
<dbReference type="GO" id="GO:0000287">
    <property type="term" value="F:magnesium ion binding"/>
    <property type="evidence" value="ECO:0007669"/>
    <property type="project" value="InterPro"/>
</dbReference>
<reference evidence="19" key="2">
    <citation type="submission" date="2022-10" db="EMBL/GenBank/DDBJ databases">
        <authorList>
            <consortium name="ENA_rothamsted_submissions"/>
            <consortium name="culmorum"/>
            <person name="King R."/>
        </authorList>
    </citation>
    <scope>NUCLEOTIDE SEQUENCE</scope>
</reference>
<dbReference type="SUPFAM" id="SSF56112">
    <property type="entry name" value="Protein kinase-like (PK-like)"/>
    <property type="match status" value="1"/>
</dbReference>
<keyword evidence="12" id="KW-0460">Magnesium</keyword>
<dbReference type="CDD" id="cd06705">
    <property type="entry name" value="PDZ_MAST"/>
    <property type="match status" value="1"/>
</dbReference>
<evidence type="ECO:0000256" key="13">
    <source>
        <dbReference type="ARBA" id="ARBA00047899"/>
    </source>
</evidence>
<feature type="domain" description="Protein kinase" evidence="16">
    <location>
        <begin position="599"/>
        <end position="875"/>
    </location>
</feature>
<evidence type="ECO:0000256" key="9">
    <source>
        <dbReference type="ARBA" id="ARBA00022741"/>
    </source>
</evidence>
<dbReference type="PROSITE" id="PS00108">
    <property type="entry name" value="PROTEIN_KINASE_ST"/>
    <property type="match status" value="1"/>
</dbReference>
<feature type="compositionally biased region" description="Low complexity" evidence="15">
    <location>
        <begin position="119"/>
        <end position="135"/>
    </location>
</feature>
<evidence type="ECO:0000256" key="14">
    <source>
        <dbReference type="ARBA" id="ARBA00048679"/>
    </source>
</evidence>
<feature type="region of interest" description="Disordered" evidence="15">
    <location>
        <begin position="1"/>
        <end position="48"/>
    </location>
</feature>
<dbReference type="SMART" id="SM00220">
    <property type="entry name" value="S_TKc"/>
    <property type="match status" value="1"/>
</dbReference>
<evidence type="ECO:0000256" key="10">
    <source>
        <dbReference type="ARBA" id="ARBA00022777"/>
    </source>
</evidence>
<evidence type="ECO:0000313" key="20">
    <source>
        <dbReference type="Proteomes" id="UP001153620"/>
    </source>
</evidence>
<keyword evidence="20" id="KW-1185">Reference proteome</keyword>
<keyword evidence="9" id="KW-0547">Nucleotide-binding</keyword>
<feature type="compositionally biased region" description="Polar residues" evidence="15">
    <location>
        <begin position="1354"/>
        <end position="1370"/>
    </location>
</feature>
<dbReference type="InterPro" id="IPR011009">
    <property type="entry name" value="Kinase-like_dom_sf"/>
</dbReference>
<feature type="region of interest" description="Disordered" evidence="15">
    <location>
        <begin position="1298"/>
        <end position="1334"/>
    </location>
</feature>
<dbReference type="PROSITE" id="PS51285">
    <property type="entry name" value="AGC_KINASE_CTER"/>
    <property type="match status" value="1"/>
</dbReference>
<feature type="compositionally biased region" description="Basic and acidic residues" evidence="15">
    <location>
        <begin position="15"/>
        <end position="29"/>
    </location>
</feature>
<dbReference type="Pfam" id="PF00069">
    <property type="entry name" value="Pkinase"/>
    <property type="match status" value="1"/>
</dbReference>
<feature type="region of interest" description="Disordered" evidence="15">
    <location>
        <begin position="502"/>
        <end position="531"/>
    </location>
</feature>
<feature type="compositionally biased region" description="Polar residues" evidence="15">
    <location>
        <begin position="568"/>
        <end position="582"/>
    </location>
</feature>
<feature type="domain" description="PDZ" evidence="17">
    <location>
        <begin position="1206"/>
        <end position="1294"/>
    </location>
</feature>
<dbReference type="Pfam" id="PF17820">
    <property type="entry name" value="PDZ_6"/>
    <property type="match status" value="1"/>
</dbReference>
<evidence type="ECO:0000256" key="12">
    <source>
        <dbReference type="ARBA" id="ARBA00022842"/>
    </source>
</evidence>
<feature type="region of interest" description="Disordered" evidence="15">
    <location>
        <begin position="1168"/>
        <end position="1206"/>
    </location>
</feature>
<evidence type="ECO:0000256" key="6">
    <source>
        <dbReference type="ARBA" id="ARBA00022527"/>
    </source>
</evidence>
<keyword evidence="11" id="KW-0067">ATP-binding</keyword>
<evidence type="ECO:0000256" key="7">
    <source>
        <dbReference type="ARBA" id="ARBA00022553"/>
    </source>
</evidence>
<dbReference type="EMBL" id="OU895877">
    <property type="protein sequence ID" value="CAG9799764.1"/>
    <property type="molecule type" value="Genomic_DNA"/>
</dbReference>
<evidence type="ECO:0000259" key="16">
    <source>
        <dbReference type="PROSITE" id="PS50011"/>
    </source>
</evidence>
<comment type="subcellular location">
    <subcellularLocation>
        <location evidence="2">Cytoplasm</location>
    </subcellularLocation>
</comment>
<keyword evidence="6" id="KW-0723">Serine/threonine-protein kinase</keyword>
<comment type="cofactor">
    <cofactor evidence="1">
        <name>Mg(2+)</name>
        <dbReference type="ChEBI" id="CHEBI:18420"/>
    </cofactor>
</comment>
<dbReference type="PROSITE" id="PS50106">
    <property type="entry name" value="PDZ"/>
    <property type="match status" value="1"/>
</dbReference>
<feature type="region of interest" description="Disordered" evidence="15">
    <location>
        <begin position="1354"/>
        <end position="1423"/>
    </location>
</feature>
<comment type="catalytic activity">
    <reaction evidence="14">
        <text>L-seryl-[protein] + ATP = O-phospho-L-seryl-[protein] + ADP + H(+)</text>
        <dbReference type="Rhea" id="RHEA:17989"/>
        <dbReference type="Rhea" id="RHEA-COMP:9863"/>
        <dbReference type="Rhea" id="RHEA-COMP:11604"/>
        <dbReference type="ChEBI" id="CHEBI:15378"/>
        <dbReference type="ChEBI" id="CHEBI:29999"/>
        <dbReference type="ChEBI" id="CHEBI:30616"/>
        <dbReference type="ChEBI" id="CHEBI:83421"/>
        <dbReference type="ChEBI" id="CHEBI:456216"/>
        <dbReference type="EC" id="2.7.11.1"/>
    </reaction>
</comment>
<feature type="compositionally biased region" description="Low complexity" evidence="15">
    <location>
        <begin position="274"/>
        <end position="304"/>
    </location>
</feature>
<dbReference type="PROSITE" id="PS50011">
    <property type="entry name" value="PROTEIN_KINASE_DOM"/>
    <property type="match status" value="1"/>
</dbReference>
<feature type="region of interest" description="Disordered" evidence="15">
    <location>
        <begin position="257"/>
        <end position="345"/>
    </location>
</feature>
<dbReference type="Gene3D" id="1.10.510.10">
    <property type="entry name" value="Transferase(Phosphotransferase) domain 1"/>
    <property type="match status" value="1"/>
</dbReference>
<feature type="compositionally biased region" description="Low complexity" evidence="15">
    <location>
        <begin position="316"/>
        <end position="340"/>
    </location>
</feature>
<evidence type="ECO:0000256" key="1">
    <source>
        <dbReference type="ARBA" id="ARBA00001946"/>
    </source>
</evidence>
<dbReference type="InterPro" id="IPR001478">
    <property type="entry name" value="PDZ"/>
</dbReference>
<dbReference type="InterPro" id="IPR015022">
    <property type="entry name" value="MAST_pre-PK_dom"/>
</dbReference>
<protein>
    <recommendedName>
        <fullName evidence="4">non-specific serine/threonine protein kinase</fullName>
        <ecNumber evidence="4">2.7.11.1</ecNumber>
    </recommendedName>
</protein>
<dbReference type="CDD" id="cd05609">
    <property type="entry name" value="STKc_MAST"/>
    <property type="match status" value="1"/>
</dbReference>
<feature type="compositionally biased region" description="Low complexity" evidence="15">
    <location>
        <begin position="1465"/>
        <end position="1476"/>
    </location>
</feature>
<feature type="region of interest" description="Disordered" evidence="15">
    <location>
        <begin position="100"/>
        <end position="138"/>
    </location>
</feature>
<dbReference type="Pfam" id="PF08926">
    <property type="entry name" value="DUF1908"/>
    <property type="match status" value="1"/>
</dbReference>
<dbReference type="FunFam" id="2.30.42.10:FF:000008">
    <property type="entry name" value="microtubule-associated serine/threonine-protein kinase 4 isoform X2"/>
    <property type="match status" value="1"/>
</dbReference>
<feature type="compositionally biased region" description="Low complexity" evidence="15">
    <location>
        <begin position="1376"/>
        <end position="1419"/>
    </location>
</feature>
<feature type="compositionally biased region" description="Basic and acidic residues" evidence="15">
    <location>
        <begin position="505"/>
        <end position="527"/>
    </location>
</feature>
<organism evidence="19 20">
    <name type="scientific">Chironomus riparius</name>
    <dbReference type="NCBI Taxonomy" id="315576"/>
    <lineage>
        <taxon>Eukaryota</taxon>
        <taxon>Metazoa</taxon>
        <taxon>Ecdysozoa</taxon>
        <taxon>Arthropoda</taxon>
        <taxon>Hexapoda</taxon>
        <taxon>Insecta</taxon>
        <taxon>Pterygota</taxon>
        <taxon>Neoptera</taxon>
        <taxon>Endopterygota</taxon>
        <taxon>Diptera</taxon>
        <taxon>Nematocera</taxon>
        <taxon>Chironomoidea</taxon>
        <taxon>Chironomidae</taxon>
        <taxon>Chironominae</taxon>
        <taxon>Chironomus</taxon>
    </lineage>
</organism>
<evidence type="ECO:0000256" key="5">
    <source>
        <dbReference type="ARBA" id="ARBA00022490"/>
    </source>
</evidence>
<dbReference type="FunFam" id="1.10.510.10:FF:000012">
    <property type="entry name" value="microtubule-associated serine/threonine-protein kinase 2 isoform X1"/>
    <property type="match status" value="1"/>
</dbReference>
<dbReference type="EC" id="2.7.11.1" evidence="4"/>
<dbReference type="PANTHER" id="PTHR24356">
    <property type="entry name" value="SERINE/THREONINE-PROTEIN KINASE"/>
    <property type="match status" value="1"/>
</dbReference>
<dbReference type="InterPro" id="IPR000719">
    <property type="entry name" value="Prot_kinase_dom"/>
</dbReference>
<keyword evidence="7" id="KW-0597">Phosphoprotein</keyword>
<feature type="compositionally biased region" description="Basic residues" evidence="15">
    <location>
        <begin position="1312"/>
        <end position="1334"/>
    </location>
</feature>
<feature type="domain" description="AGC-kinase C-terminal" evidence="18">
    <location>
        <begin position="876"/>
        <end position="945"/>
    </location>
</feature>
<evidence type="ECO:0000256" key="11">
    <source>
        <dbReference type="ARBA" id="ARBA00022840"/>
    </source>
</evidence>
<dbReference type="OrthoDB" id="10070999at2759"/>
<name>A0A9N9RKB5_9DIPT</name>
<comment type="similarity">
    <text evidence="3">Belongs to the protein kinase superfamily. AGC Ser/Thr protein kinase family.</text>
</comment>
<accession>A0A9N9RKB5</accession>
<evidence type="ECO:0000256" key="2">
    <source>
        <dbReference type="ARBA" id="ARBA00004496"/>
    </source>
</evidence>
<evidence type="ECO:0000256" key="4">
    <source>
        <dbReference type="ARBA" id="ARBA00012513"/>
    </source>
</evidence>
<evidence type="ECO:0000256" key="3">
    <source>
        <dbReference type="ARBA" id="ARBA00009903"/>
    </source>
</evidence>
<dbReference type="Gene3D" id="3.30.200.20">
    <property type="entry name" value="Phosphorylase Kinase, domain 1"/>
    <property type="match status" value="1"/>
</dbReference>
<dbReference type="Proteomes" id="UP001153620">
    <property type="component" value="Chromosome 1"/>
</dbReference>
<evidence type="ECO:0000259" key="18">
    <source>
        <dbReference type="PROSITE" id="PS51285"/>
    </source>
</evidence>
<dbReference type="GO" id="GO:0004674">
    <property type="term" value="F:protein serine/threonine kinase activity"/>
    <property type="evidence" value="ECO:0007669"/>
    <property type="project" value="UniProtKB-KW"/>
</dbReference>
<proteinExistence type="inferred from homology"/>
<dbReference type="InterPro" id="IPR023142">
    <property type="entry name" value="MAST_pre-PK_dom_sf"/>
</dbReference>
<dbReference type="Gene3D" id="1.20.1480.20">
    <property type="entry name" value="MAST3 pre-PK domain-like"/>
    <property type="match status" value="1"/>
</dbReference>
<feature type="compositionally biased region" description="Polar residues" evidence="15">
    <location>
        <begin position="1168"/>
        <end position="1183"/>
    </location>
</feature>
<dbReference type="InterPro" id="IPR036034">
    <property type="entry name" value="PDZ_sf"/>
</dbReference>
<dbReference type="FunFam" id="1.20.1480.20:FF:000001">
    <property type="entry name" value="microtubule-associated serine/threonine-protein kinase 4 isoform X1"/>
    <property type="match status" value="1"/>
</dbReference>
<dbReference type="InterPro" id="IPR050236">
    <property type="entry name" value="Ser_Thr_kinase_AGC"/>
</dbReference>